<gene>
    <name evidence="6" type="ordered locus">Hneap_1027</name>
</gene>
<dbReference type="AlphaFoldDB" id="D0KZJ0"/>
<keyword evidence="2" id="KW-0805">Transcription regulation</keyword>
<dbReference type="InterPro" id="IPR036390">
    <property type="entry name" value="WH_DNA-bd_sf"/>
</dbReference>
<feature type="domain" description="HTH lysR-type" evidence="5">
    <location>
        <begin position="1"/>
        <end position="59"/>
    </location>
</feature>
<dbReference type="InterPro" id="IPR036388">
    <property type="entry name" value="WH-like_DNA-bd_sf"/>
</dbReference>
<dbReference type="Gene3D" id="1.10.10.10">
    <property type="entry name" value="Winged helix-like DNA-binding domain superfamily/Winged helix DNA-binding domain"/>
    <property type="match status" value="1"/>
</dbReference>
<keyword evidence="4" id="KW-0804">Transcription</keyword>
<dbReference type="eggNOG" id="COG0583">
    <property type="taxonomic scope" value="Bacteria"/>
</dbReference>
<dbReference type="OrthoDB" id="6988449at2"/>
<dbReference type="EMBL" id="CP001801">
    <property type="protein sequence ID" value="ACX95863.1"/>
    <property type="molecule type" value="Genomic_DNA"/>
</dbReference>
<dbReference type="KEGG" id="hna:Hneap_1027"/>
<dbReference type="Gene3D" id="3.40.190.290">
    <property type="match status" value="1"/>
</dbReference>
<evidence type="ECO:0000256" key="1">
    <source>
        <dbReference type="ARBA" id="ARBA00009437"/>
    </source>
</evidence>
<dbReference type="PROSITE" id="PS50931">
    <property type="entry name" value="HTH_LYSR"/>
    <property type="match status" value="1"/>
</dbReference>
<reference evidence="6 7" key="1">
    <citation type="submission" date="2009-10" db="EMBL/GenBank/DDBJ databases">
        <title>Complete sequence of Halothiobacillus neapolitanus c2.</title>
        <authorList>
            <consortium name="US DOE Joint Genome Institute"/>
            <person name="Lucas S."/>
            <person name="Copeland A."/>
            <person name="Lapidus A."/>
            <person name="Glavina del Rio T."/>
            <person name="Tice H."/>
            <person name="Bruce D."/>
            <person name="Goodwin L."/>
            <person name="Pitluck S."/>
            <person name="Davenport K."/>
            <person name="Brettin T."/>
            <person name="Detter J.C."/>
            <person name="Han C."/>
            <person name="Tapia R."/>
            <person name="Larimer F."/>
            <person name="Land M."/>
            <person name="Hauser L."/>
            <person name="Kyrpides N."/>
            <person name="Mikhailova N."/>
            <person name="Kerfeld C."/>
            <person name="Cannon G."/>
            <person name="Heinhort S."/>
        </authorList>
    </citation>
    <scope>NUCLEOTIDE SEQUENCE [LARGE SCALE GENOMIC DNA]</scope>
    <source>
        <strain evidence="7">ATCC 23641 / c2</strain>
    </source>
</reference>
<evidence type="ECO:0000313" key="6">
    <source>
        <dbReference type="EMBL" id="ACX95863.1"/>
    </source>
</evidence>
<accession>D0KZJ0</accession>
<protein>
    <submittedName>
        <fullName evidence="6">Transcriptional regulator, LysR family</fullName>
    </submittedName>
</protein>
<evidence type="ECO:0000256" key="2">
    <source>
        <dbReference type="ARBA" id="ARBA00023015"/>
    </source>
</evidence>
<evidence type="ECO:0000259" key="5">
    <source>
        <dbReference type="PROSITE" id="PS50931"/>
    </source>
</evidence>
<proteinExistence type="inferred from homology"/>
<dbReference type="SUPFAM" id="SSF53850">
    <property type="entry name" value="Periplasmic binding protein-like II"/>
    <property type="match status" value="1"/>
</dbReference>
<keyword evidence="7" id="KW-1185">Reference proteome</keyword>
<evidence type="ECO:0000256" key="3">
    <source>
        <dbReference type="ARBA" id="ARBA00023125"/>
    </source>
</evidence>
<dbReference type="Proteomes" id="UP000009102">
    <property type="component" value="Chromosome"/>
</dbReference>
<evidence type="ECO:0000256" key="4">
    <source>
        <dbReference type="ARBA" id="ARBA00023163"/>
    </source>
</evidence>
<name>D0KZJ0_HALNC</name>
<dbReference type="RefSeq" id="WP_012823899.1">
    <property type="nucleotide sequence ID" value="NC_013422.1"/>
</dbReference>
<dbReference type="InterPro" id="IPR000847">
    <property type="entry name" value="LysR_HTH_N"/>
</dbReference>
<dbReference type="Pfam" id="PF03466">
    <property type="entry name" value="LysR_substrate"/>
    <property type="match status" value="1"/>
</dbReference>
<keyword evidence="3" id="KW-0238">DNA-binding</keyword>
<sequence>MDDLRPWRWLIGVIDYGGLQAAADHFHRTPSTLSHAIKQLESQVGLPLVAYQGRRLILTEIGQLLTCRMRPVLRDLDGAQALATQLAQGVEPVLCVAIDQIIPLALIADVFSIVSESYPQTRIELFETILGGGPAMMLEGTVGLYLGTQMVTGMPTIALDRLRLVPCAARTHPLVTQAGAEAGQVTEADLRRYRQIVIRDSAPSRLANGSWLSAEQRFTVDHLHTAIDLIESGLGFAWLPETLLSSHPDLSILQMADTVADEADIHLVFDAGFASGLAGARLIDEIRARFDTRA</sequence>
<dbReference type="InterPro" id="IPR005119">
    <property type="entry name" value="LysR_subst-bd"/>
</dbReference>
<organism evidence="6 7">
    <name type="scientific">Halothiobacillus neapolitanus (strain ATCC 23641 / DSM 15147 / CIP 104769 / NCIMB 8539 / c2)</name>
    <name type="common">Thiobacillus neapolitanus</name>
    <dbReference type="NCBI Taxonomy" id="555778"/>
    <lineage>
        <taxon>Bacteria</taxon>
        <taxon>Pseudomonadati</taxon>
        <taxon>Pseudomonadota</taxon>
        <taxon>Gammaproteobacteria</taxon>
        <taxon>Chromatiales</taxon>
        <taxon>Halothiobacillaceae</taxon>
        <taxon>Halothiobacillus</taxon>
    </lineage>
</organism>
<dbReference type="SUPFAM" id="SSF46785">
    <property type="entry name" value="Winged helix' DNA-binding domain"/>
    <property type="match status" value="1"/>
</dbReference>
<dbReference type="GO" id="GO:0003700">
    <property type="term" value="F:DNA-binding transcription factor activity"/>
    <property type="evidence" value="ECO:0007669"/>
    <property type="project" value="InterPro"/>
</dbReference>
<dbReference type="PANTHER" id="PTHR30126">
    <property type="entry name" value="HTH-TYPE TRANSCRIPTIONAL REGULATOR"/>
    <property type="match status" value="1"/>
</dbReference>
<dbReference type="GO" id="GO:0000976">
    <property type="term" value="F:transcription cis-regulatory region binding"/>
    <property type="evidence" value="ECO:0007669"/>
    <property type="project" value="TreeGrafter"/>
</dbReference>
<dbReference type="STRING" id="555778.Hneap_1027"/>
<dbReference type="PANTHER" id="PTHR30126:SF88">
    <property type="entry name" value="TRANSCRIPTIONAL REGULATOR-RELATED"/>
    <property type="match status" value="1"/>
</dbReference>
<evidence type="ECO:0000313" key="7">
    <source>
        <dbReference type="Proteomes" id="UP000009102"/>
    </source>
</evidence>
<comment type="similarity">
    <text evidence="1">Belongs to the LysR transcriptional regulatory family.</text>
</comment>
<dbReference type="Pfam" id="PF00126">
    <property type="entry name" value="HTH_1"/>
    <property type="match status" value="1"/>
</dbReference>
<dbReference type="HOGENOM" id="CLU_039613_35_0_6"/>